<evidence type="ECO:0000313" key="3">
    <source>
        <dbReference type="Proteomes" id="UP000777438"/>
    </source>
</evidence>
<dbReference type="Gene3D" id="1.25.40.10">
    <property type="entry name" value="Tetratricopeptide repeat domain"/>
    <property type="match status" value="1"/>
</dbReference>
<dbReference type="Pfam" id="PF12770">
    <property type="entry name" value="CHAT"/>
    <property type="match status" value="1"/>
</dbReference>
<sequence>MDDLEAAISIAGLAVSITPKDYPNRARWLSNLGTMLSSRYERTGNMDDLEAAISKANLARTGNMDDFKAVILKANLAVSAMPKDYPNRVGWLGNLGIMLMDDLEAAISKANLAISATPEGHPNRAYRYKRTGNMDDLEAAISKANLAISATPEDHPNRAWRLNNLRGMLFCRYERTGNMGDLKAAISKAELAVSATPKDHPDRAGWLRNLGGILLSRYERTGNMDDLEASLDNFVESSECPSAIPLVRVQAARRAIQILQVLHMWEPASKLAQDAVKLLPYDQQHAILQTSGLAADACSLSLRAGHVDQALQQVEFGRGLILGYLIDSRSDVSVLRKDHPDLAKEFEELRFIASRPIDAVEPPIRDQSVRQRREAARGLEDCLHRIRQKHGHERFLMEPTLDELMQCATEGPIVIVNVTDIGSDAVIVSMSSVKAINPPEMTSSKATLLVQDFRRYRSMDEPHGGKYDRDIASDTDAMEKFNSDFLSWLWSSCVKPILAELPVSTSLPFHAAGHHSDGSLENTLSRAIPSYTPTIKSLVHARSCAARSNGDKHEKASVLMVAMPETPGQKPLAGVTRESSAVQQALGDVFAVKPLVQPSVEQVVANMRESDIVHFACHGSSDPANPSNSHLLLQKTTAQGPSVDRLTQSLGKARIAYLSACSIAEVKAGQFADEALHIVSAFQVAGFGHVIGSLWSADDDTCVRCCRGSITACYINSSLGPRSKHVGAVYSFRRLTSVCRDQQSAGGGDI</sequence>
<proteinExistence type="predicted"/>
<dbReference type="EMBL" id="JAGPYM010000058">
    <property type="protein sequence ID" value="KAH6871192.1"/>
    <property type="molecule type" value="Genomic_DNA"/>
</dbReference>
<accession>A0A9P8VT53</accession>
<organism evidence="2 3">
    <name type="scientific">Thelonectria olida</name>
    <dbReference type="NCBI Taxonomy" id="1576542"/>
    <lineage>
        <taxon>Eukaryota</taxon>
        <taxon>Fungi</taxon>
        <taxon>Dikarya</taxon>
        <taxon>Ascomycota</taxon>
        <taxon>Pezizomycotina</taxon>
        <taxon>Sordariomycetes</taxon>
        <taxon>Hypocreomycetidae</taxon>
        <taxon>Hypocreales</taxon>
        <taxon>Nectriaceae</taxon>
        <taxon>Thelonectria</taxon>
    </lineage>
</organism>
<protein>
    <submittedName>
        <fullName evidence="2">CHAT domain-containing protein</fullName>
    </submittedName>
</protein>
<dbReference type="InterPro" id="IPR024983">
    <property type="entry name" value="CHAT_dom"/>
</dbReference>
<dbReference type="OrthoDB" id="9991317at2759"/>
<evidence type="ECO:0000313" key="2">
    <source>
        <dbReference type="EMBL" id="KAH6871192.1"/>
    </source>
</evidence>
<keyword evidence="3" id="KW-1185">Reference proteome</keyword>
<evidence type="ECO:0000259" key="1">
    <source>
        <dbReference type="Pfam" id="PF12770"/>
    </source>
</evidence>
<comment type="caution">
    <text evidence="2">The sequence shown here is derived from an EMBL/GenBank/DDBJ whole genome shotgun (WGS) entry which is preliminary data.</text>
</comment>
<gene>
    <name evidence="2" type="ORF">B0T10DRAFT_533616</name>
</gene>
<dbReference type="Proteomes" id="UP000777438">
    <property type="component" value="Unassembled WGS sequence"/>
</dbReference>
<reference evidence="2 3" key="1">
    <citation type="journal article" date="2021" name="Nat. Commun.">
        <title>Genetic determinants of endophytism in the Arabidopsis root mycobiome.</title>
        <authorList>
            <person name="Mesny F."/>
            <person name="Miyauchi S."/>
            <person name="Thiergart T."/>
            <person name="Pickel B."/>
            <person name="Atanasova L."/>
            <person name="Karlsson M."/>
            <person name="Huettel B."/>
            <person name="Barry K.W."/>
            <person name="Haridas S."/>
            <person name="Chen C."/>
            <person name="Bauer D."/>
            <person name="Andreopoulos W."/>
            <person name="Pangilinan J."/>
            <person name="LaButti K."/>
            <person name="Riley R."/>
            <person name="Lipzen A."/>
            <person name="Clum A."/>
            <person name="Drula E."/>
            <person name="Henrissat B."/>
            <person name="Kohler A."/>
            <person name="Grigoriev I.V."/>
            <person name="Martin F.M."/>
            <person name="Hacquard S."/>
        </authorList>
    </citation>
    <scope>NUCLEOTIDE SEQUENCE [LARGE SCALE GENOMIC DNA]</scope>
    <source>
        <strain evidence="2 3">MPI-CAGE-CH-0241</strain>
    </source>
</reference>
<dbReference type="AlphaFoldDB" id="A0A9P8VT53"/>
<feature type="domain" description="CHAT" evidence="1">
    <location>
        <begin position="506"/>
        <end position="703"/>
    </location>
</feature>
<name>A0A9P8VT53_9HYPO</name>
<dbReference type="InterPro" id="IPR011990">
    <property type="entry name" value="TPR-like_helical_dom_sf"/>
</dbReference>